<organism evidence="15 16">
    <name type="scientific">Cephalotrichum gorgonifer</name>
    <dbReference type="NCBI Taxonomy" id="2041049"/>
    <lineage>
        <taxon>Eukaryota</taxon>
        <taxon>Fungi</taxon>
        <taxon>Dikarya</taxon>
        <taxon>Ascomycota</taxon>
        <taxon>Pezizomycotina</taxon>
        <taxon>Sordariomycetes</taxon>
        <taxon>Hypocreomycetidae</taxon>
        <taxon>Microascales</taxon>
        <taxon>Microascaceae</taxon>
        <taxon>Cephalotrichum</taxon>
    </lineage>
</organism>
<keyword evidence="3" id="KW-0964">Secreted</keyword>
<evidence type="ECO:0000256" key="10">
    <source>
        <dbReference type="ARBA" id="ARBA00045077"/>
    </source>
</evidence>
<dbReference type="InterPro" id="IPR049892">
    <property type="entry name" value="AA9"/>
</dbReference>
<dbReference type="EC" id="1.14.99.56" evidence="11"/>
<comment type="similarity">
    <text evidence="9">Belongs to the polysaccharide monooxygenase AA9 family.</text>
</comment>
<feature type="region of interest" description="Disordered" evidence="12">
    <location>
        <begin position="226"/>
        <end position="319"/>
    </location>
</feature>
<comment type="subcellular location">
    <subcellularLocation>
        <location evidence="2">Secreted</location>
    </subcellularLocation>
</comment>
<dbReference type="AlphaFoldDB" id="A0AAE8MVU1"/>
<sequence length="319" mass="33948">MGFTSMIGLLGGLASTAFAHGVVTHFLTDGVFHEGWQNQYLKAELAGQPIPEMAAWHAQNLDMGFVSTQHYQTPDIICHKSATAPNTTATVSAGGIVEFKWNQWVENHMGPVMTYVANCHGDCQKVDKEQLKWVKIDHGGFNEVTGKWAAVEMIANDAKWVTKVPKELVAGNYVFRHEIVAIYGKQHYPQCMSIKITGNGTESPVGVFGMEIYSIENQVDGNPYGSPLWIPGSSSSDNSTIPSPSGAVASSGTGVATATASAASSKTAAPTETAAAETALTSDAAVTSDVPSDTSSAPEATPTRKSCYMKRGHAKRRHA</sequence>
<comment type="cofactor">
    <cofactor evidence="1">
        <name>Cu(2+)</name>
        <dbReference type="ChEBI" id="CHEBI:29036"/>
    </cofactor>
</comment>
<keyword evidence="4 13" id="KW-0732">Signal</keyword>
<keyword evidence="8" id="KW-0624">Polysaccharide degradation</keyword>
<dbReference type="Pfam" id="PF03443">
    <property type="entry name" value="AA9"/>
    <property type="match status" value="1"/>
</dbReference>
<gene>
    <name evidence="15" type="ORF">DNG_04299</name>
</gene>
<evidence type="ECO:0000256" key="12">
    <source>
        <dbReference type="SAM" id="MobiDB-lite"/>
    </source>
</evidence>
<feature type="domain" description="Auxiliary Activity family 9 catalytic" evidence="14">
    <location>
        <begin position="20"/>
        <end position="215"/>
    </location>
</feature>
<dbReference type="Proteomes" id="UP001187682">
    <property type="component" value="Unassembled WGS sequence"/>
</dbReference>
<feature type="chain" id="PRO_5042267049" description="lytic cellulose monooxygenase (C4-dehydrogenating)" evidence="13">
    <location>
        <begin position="20"/>
        <end position="319"/>
    </location>
</feature>
<feature type="compositionally biased region" description="Basic residues" evidence="12">
    <location>
        <begin position="307"/>
        <end position="319"/>
    </location>
</feature>
<evidence type="ECO:0000259" key="14">
    <source>
        <dbReference type="Pfam" id="PF03443"/>
    </source>
</evidence>
<evidence type="ECO:0000256" key="1">
    <source>
        <dbReference type="ARBA" id="ARBA00001973"/>
    </source>
</evidence>
<evidence type="ECO:0000256" key="11">
    <source>
        <dbReference type="ARBA" id="ARBA00047174"/>
    </source>
</evidence>
<accession>A0AAE8MVU1</accession>
<dbReference type="GO" id="GO:0005576">
    <property type="term" value="C:extracellular region"/>
    <property type="evidence" value="ECO:0007669"/>
    <property type="project" value="UniProtKB-SubCell"/>
</dbReference>
<dbReference type="CDD" id="cd21175">
    <property type="entry name" value="LPMO_AA9"/>
    <property type="match status" value="1"/>
</dbReference>
<evidence type="ECO:0000256" key="13">
    <source>
        <dbReference type="SAM" id="SignalP"/>
    </source>
</evidence>
<dbReference type="PANTHER" id="PTHR33353">
    <property type="entry name" value="PUTATIVE (AFU_ORTHOLOGUE AFUA_1G12560)-RELATED"/>
    <property type="match status" value="1"/>
</dbReference>
<feature type="compositionally biased region" description="Low complexity" evidence="12">
    <location>
        <begin position="231"/>
        <end position="286"/>
    </location>
</feature>
<evidence type="ECO:0000256" key="7">
    <source>
        <dbReference type="ARBA" id="ARBA00023277"/>
    </source>
</evidence>
<dbReference type="InterPro" id="IPR005103">
    <property type="entry name" value="AA9_LPMO"/>
</dbReference>
<feature type="signal peptide" evidence="13">
    <location>
        <begin position="1"/>
        <end position="19"/>
    </location>
</feature>
<evidence type="ECO:0000313" key="16">
    <source>
        <dbReference type="Proteomes" id="UP001187682"/>
    </source>
</evidence>
<evidence type="ECO:0000313" key="15">
    <source>
        <dbReference type="EMBL" id="SPO01625.1"/>
    </source>
</evidence>
<keyword evidence="7" id="KW-0119">Carbohydrate metabolism</keyword>
<proteinExistence type="inferred from homology"/>
<comment type="catalytic activity">
    <reaction evidence="10">
        <text>[(1-&gt;4)-beta-D-glucosyl]n+m + reduced acceptor + O2 = 4-dehydro-beta-D-glucosyl-[(1-&gt;4)-beta-D-glucosyl]n-1 + [(1-&gt;4)-beta-D-glucosyl]m + acceptor + H2O.</text>
        <dbReference type="EC" id="1.14.99.56"/>
    </reaction>
</comment>
<comment type="caution">
    <text evidence="15">The sequence shown here is derived from an EMBL/GenBank/DDBJ whole genome shotgun (WGS) entry which is preliminary data.</text>
</comment>
<keyword evidence="16" id="KW-1185">Reference proteome</keyword>
<evidence type="ECO:0000256" key="5">
    <source>
        <dbReference type="ARBA" id="ARBA00023001"/>
    </source>
</evidence>
<evidence type="ECO:0000256" key="8">
    <source>
        <dbReference type="ARBA" id="ARBA00023326"/>
    </source>
</evidence>
<name>A0AAE8MVU1_9PEZI</name>
<evidence type="ECO:0000256" key="4">
    <source>
        <dbReference type="ARBA" id="ARBA00022729"/>
    </source>
</evidence>
<dbReference type="Gene3D" id="2.70.50.70">
    <property type="match status" value="1"/>
</dbReference>
<keyword evidence="5" id="KW-0136">Cellulose degradation</keyword>
<evidence type="ECO:0000256" key="6">
    <source>
        <dbReference type="ARBA" id="ARBA00023157"/>
    </source>
</evidence>
<dbReference type="EMBL" id="ONZQ02000005">
    <property type="protein sequence ID" value="SPO01625.1"/>
    <property type="molecule type" value="Genomic_DNA"/>
</dbReference>
<evidence type="ECO:0000256" key="3">
    <source>
        <dbReference type="ARBA" id="ARBA00022525"/>
    </source>
</evidence>
<reference evidence="15" key="1">
    <citation type="submission" date="2018-03" db="EMBL/GenBank/DDBJ databases">
        <authorList>
            <person name="Guldener U."/>
        </authorList>
    </citation>
    <scope>NUCLEOTIDE SEQUENCE</scope>
</reference>
<feature type="compositionally biased region" description="Polar residues" evidence="12">
    <location>
        <begin position="289"/>
        <end position="298"/>
    </location>
</feature>
<dbReference type="GO" id="GO:0030245">
    <property type="term" value="P:cellulose catabolic process"/>
    <property type="evidence" value="ECO:0007669"/>
    <property type="project" value="UniProtKB-KW"/>
</dbReference>
<keyword evidence="6" id="KW-1015">Disulfide bond</keyword>
<evidence type="ECO:0000256" key="9">
    <source>
        <dbReference type="ARBA" id="ARBA00044502"/>
    </source>
</evidence>
<protein>
    <recommendedName>
        <fullName evidence="11">lytic cellulose monooxygenase (C4-dehydrogenating)</fullName>
        <ecNumber evidence="11">1.14.99.56</ecNumber>
    </recommendedName>
</protein>
<dbReference type="PANTHER" id="PTHR33353:SF34">
    <property type="entry name" value="ENDO-BETA-1,4-GLUCANASE D"/>
    <property type="match status" value="1"/>
</dbReference>
<evidence type="ECO:0000256" key="2">
    <source>
        <dbReference type="ARBA" id="ARBA00004613"/>
    </source>
</evidence>